<protein>
    <submittedName>
        <fullName evidence="1">Uncharacterized protein</fullName>
    </submittedName>
</protein>
<sequence length="124" mass="14627">MLLHILWECAEIQTFWEKTIDICNTELQLTIPKDLANILLDHNVYFVPTYKKSLMQYALNAWKSSTIPTIAEWTLEMEDISKFEDLHAESTKAKRNYWATWRPWLMYIETTQGGTYCNKGNANM</sequence>
<name>A0A974CET1_XENLA</name>
<organism evidence="1 2">
    <name type="scientific">Xenopus laevis</name>
    <name type="common">African clawed frog</name>
    <dbReference type="NCBI Taxonomy" id="8355"/>
    <lineage>
        <taxon>Eukaryota</taxon>
        <taxon>Metazoa</taxon>
        <taxon>Chordata</taxon>
        <taxon>Craniata</taxon>
        <taxon>Vertebrata</taxon>
        <taxon>Euteleostomi</taxon>
        <taxon>Amphibia</taxon>
        <taxon>Batrachia</taxon>
        <taxon>Anura</taxon>
        <taxon>Pipoidea</taxon>
        <taxon>Pipidae</taxon>
        <taxon>Xenopodinae</taxon>
        <taxon>Xenopus</taxon>
        <taxon>Xenopus</taxon>
    </lineage>
</organism>
<evidence type="ECO:0000313" key="1">
    <source>
        <dbReference type="EMBL" id="OCT71954.1"/>
    </source>
</evidence>
<dbReference type="Proteomes" id="UP000694892">
    <property type="component" value="Chromosome 7L"/>
</dbReference>
<evidence type="ECO:0000313" key="2">
    <source>
        <dbReference type="Proteomes" id="UP000694892"/>
    </source>
</evidence>
<gene>
    <name evidence="1" type="ORF">XELAEV_18034931mg</name>
</gene>
<proteinExistence type="predicted"/>
<dbReference type="AlphaFoldDB" id="A0A974CET1"/>
<accession>A0A974CET1</accession>
<dbReference type="EMBL" id="CM004478">
    <property type="protein sequence ID" value="OCT71954.1"/>
    <property type="molecule type" value="Genomic_DNA"/>
</dbReference>
<reference evidence="2" key="1">
    <citation type="journal article" date="2016" name="Nature">
        <title>Genome evolution in the allotetraploid frog Xenopus laevis.</title>
        <authorList>
            <person name="Session A.M."/>
            <person name="Uno Y."/>
            <person name="Kwon T."/>
            <person name="Chapman J.A."/>
            <person name="Toyoda A."/>
            <person name="Takahashi S."/>
            <person name="Fukui A."/>
            <person name="Hikosaka A."/>
            <person name="Suzuki A."/>
            <person name="Kondo M."/>
            <person name="van Heeringen S.J."/>
            <person name="Quigley I."/>
            <person name="Heinz S."/>
            <person name="Ogino H."/>
            <person name="Ochi H."/>
            <person name="Hellsten U."/>
            <person name="Lyons J.B."/>
            <person name="Simakov O."/>
            <person name="Putnam N."/>
            <person name="Stites J."/>
            <person name="Kuroki Y."/>
            <person name="Tanaka T."/>
            <person name="Michiue T."/>
            <person name="Watanabe M."/>
            <person name="Bogdanovic O."/>
            <person name="Lister R."/>
            <person name="Georgiou G."/>
            <person name="Paranjpe S.S."/>
            <person name="van Kruijsbergen I."/>
            <person name="Shu S."/>
            <person name="Carlson J."/>
            <person name="Kinoshita T."/>
            <person name="Ohta Y."/>
            <person name="Mawaribuchi S."/>
            <person name="Jenkins J."/>
            <person name="Grimwood J."/>
            <person name="Schmutz J."/>
            <person name="Mitros T."/>
            <person name="Mozaffari S.V."/>
            <person name="Suzuki Y."/>
            <person name="Haramoto Y."/>
            <person name="Yamamoto T.S."/>
            <person name="Takagi C."/>
            <person name="Heald R."/>
            <person name="Miller K."/>
            <person name="Haudenschild C."/>
            <person name="Kitzman J."/>
            <person name="Nakayama T."/>
            <person name="Izutsu Y."/>
            <person name="Robert J."/>
            <person name="Fortriede J."/>
            <person name="Burns K."/>
            <person name="Lotay V."/>
            <person name="Karimi K."/>
            <person name="Yasuoka Y."/>
            <person name="Dichmann D.S."/>
            <person name="Flajnik M.F."/>
            <person name="Houston D.W."/>
            <person name="Shendure J."/>
            <person name="DuPasquier L."/>
            <person name="Vize P.D."/>
            <person name="Zorn A.M."/>
            <person name="Ito M."/>
            <person name="Marcotte E.M."/>
            <person name="Wallingford J.B."/>
            <person name="Ito Y."/>
            <person name="Asashima M."/>
            <person name="Ueno N."/>
            <person name="Matsuda Y."/>
            <person name="Veenstra G.J."/>
            <person name="Fujiyama A."/>
            <person name="Harland R.M."/>
            <person name="Taira M."/>
            <person name="Rokhsar D.S."/>
        </authorList>
    </citation>
    <scope>NUCLEOTIDE SEQUENCE [LARGE SCALE GENOMIC DNA]</scope>
    <source>
        <strain evidence="2">J</strain>
    </source>
</reference>